<name>A0A1Y3VDS5_BACUN</name>
<dbReference type="GO" id="GO:0005975">
    <property type="term" value="P:carbohydrate metabolic process"/>
    <property type="evidence" value="ECO:0007669"/>
    <property type="project" value="InterPro"/>
</dbReference>
<dbReference type="Pfam" id="PF01301">
    <property type="entry name" value="Glyco_hydro_35"/>
    <property type="match status" value="1"/>
</dbReference>
<evidence type="ECO:0000313" key="5">
    <source>
        <dbReference type="EMBL" id="OUN55730.1"/>
    </source>
</evidence>
<evidence type="ECO:0000256" key="3">
    <source>
        <dbReference type="SAM" id="SignalP"/>
    </source>
</evidence>
<dbReference type="GO" id="GO:0004553">
    <property type="term" value="F:hydrolase activity, hydrolyzing O-glycosyl compounds"/>
    <property type="evidence" value="ECO:0007669"/>
    <property type="project" value="InterPro"/>
</dbReference>
<dbReference type="AlphaFoldDB" id="A0A1Y3VDS5"/>
<feature type="domain" description="Glycoside hydrolase 35 catalytic" evidence="4">
    <location>
        <begin position="58"/>
        <end position="423"/>
    </location>
</feature>
<evidence type="ECO:0000259" key="4">
    <source>
        <dbReference type="Pfam" id="PF01301"/>
    </source>
</evidence>
<evidence type="ECO:0000256" key="2">
    <source>
        <dbReference type="RuleBase" id="RU003679"/>
    </source>
</evidence>
<protein>
    <recommendedName>
        <fullName evidence="4">Glycoside hydrolase 35 catalytic domain-containing protein</fullName>
    </recommendedName>
</protein>
<reference evidence="6" key="1">
    <citation type="submission" date="2017-04" db="EMBL/GenBank/DDBJ databases">
        <title>Function of individual gut microbiota members based on whole genome sequencing of pure cultures obtained from chicken caecum.</title>
        <authorList>
            <person name="Medvecky M."/>
            <person name="Cejkova D."/>
            <person name="Polansky O."/>
            <person name="Karasova D."/>
            <person name="Kubasova T."/>
            <person name="Cizek A."/>
            <person name="Rychlik I."/>
        </authorList>
    </citation>
    <scope>NUCLEOTIDE SEQUENCE [LARGE SCALE GENOMIC DNA]</scope>
    <source>
        <strain evidence="6">An67</strain>
    </source>
</reference>
<feature type="signal peptide" evidence="3">
    <location>
        <begin position="1"/>
        <end position="19"/>
    </location>
</feature>
<comment type="similarity">
    <text evidence="1 2">Belongs to the glycosyl hydrolase 35 family.</text>
</comment>
<dbReference type="PRINTS" id="PR00742">
    <property type="entry name" value="GLHYDRLASE35"/>
</dbReference>
<accession>A0A1Y3VDS5</accession>
<gene>
    <name evidence="5" type="ORF">B5G17_08570</name>
</gene>
<feature type="chain" id="PRO_5012101868" description="Glycoside hydrolase 35 catalytic domain-containing protein" evidence="3">
    <location>
        <begin position="20"/>
        <end position="790"/>
    </location>
</feature>
<keyword evidence="3" id="KW-0732">Signal</keyword>
<sequence length="790" mass="89071">MKKYFIPAALFAGTLFVNAQNYHLNITQTPDKVVTEGKLKLGGSNPDGHKIGINSYYMTIDGKPMIATMGEMHYSRLPREEWEEQILKLKAGGINTLATYVFWALHEPKEGESCWEGNLDLRYFLELCKKHNMWTIVRIGPFCHGEMRSGSIPDWIYGRTFQIRTNDEEYLKYVDRHYENIAKQLQGHYYQEGGIVIGIQLENELQHSASPWPFGYPGQPLEFTVADYDVDNTHIGVQTAEQPVQAADMGQRHFATLKALSESKGIKAPLTTATGWGYAAMLPNESLPVTSCYPYNWWDAKLSPSRFYLFKDMTVEPDYSPVRYNPGDYPSFSAEMGIGNQHVYWRRVTPPDASAEAMVVRALGSGSNGVGYYMYQGGTTPRNENGFQSDHPMGVPLMSYDFKAPLAEFGFTRPTYRGLKLLHLFTNDFGNILAPMGIVLPEDAQTIMPTDQTKLRYAVRKKENSGFVFINNFQDHSPRINLRASIEIETSEGIRRFPSVGEITFKKDMSAIFPFNLEMNGAVLLTATAQPLAVLTDGAVKHYFFFAPDGIEPEFIFDTSSVRERTRYTPTPGINSTVKVKPRNGDEFYLTTLTRSEALDAFKIKGNNGCERLVITNADLMQYDDKVVLQQTSPIITATVFSAKVGKKPFVKYTFENKPIEIKPIITTSGDRRMKVCLPKNAYDGVSELYLVVDYTGDTMQALVDGEMVSDNFWDATPWQIGLKRFESKMSKGIGLNLYMTALHPDATFLADIEGAKSLDFSKGKIARFNNVKIVPEYKVEFNPFNTISK</sequence>
<comment type="caution">
    <text evidence="5">The sequence shown here is derived from an EMBL/GenBank/DDBJ whole genome shotgun (WGS) entry which is preliminary data.</text>
</comment>
<dbReference type="InterPro" id="IPR017853">
    <property type="entry name" value="GH"/>
</dbReference>
<organism evidence="5 6">
    <name type="scientific">Bacteroides uniformis</name>
    <dbReference type="NCBI Taxonomy" id="820"/>
    <lineage>
        <taxon>Bacteria</taxon>
        <taxon>Pseudomonadati</taxon>
        <taxon>Bacteroidota</taxon>
        <taxon>Bacteroidia</taxon>
        <taxon>Bacteroidales</taxon>
        <taxon>Bacteroidaceae</taxon>
        <taxon>Bacteroides</taxon>
    </lineage>
</organism>
<dbReference type="RefSeq" id="WP_087332601.1">
    <property type="nucleotide sequence ID" value="NZ_NFHS01000003.1"/>
</dbReference>
<dbReference type="PANTHER" id="PTHR23421">
    <property type="entry name" value="BETA-GALACTOSIDASE RELATED"/>
    <property type="match status" value="1"/>
</dbReference>
<dbReference type="Proteomes" id="UP000196329">
    <property type="component" value="Unassembled WGS sequence"/>
</dbReference>
<dbReference type="InterPro" id="IPR001944">
    <property type="entry name" value="Glycoside_Hdrlase_35"/>
</dbReference>
<dbReference type="EMBL" id="NFHS01000003">
    <property type="protein sequence ID" value="OUN55730.1"/>
    <property type="molecule type" value="Genomic_DNA"/>
</dbReference>
<proteinExistence type="inferred from homology"/>
<evidence type="ECO:0000256" key="1">
    <source>
        <dbReference type="ARBA" id="ARBA00009809"/>
    </source>
</evidence>
<dbReference type="InterPro" id="IPR031330">
    <property type="entry name" value="Gly_Hdrlase_35_cat"/>
</dbReference>
<dbReference type="Gene3D" id="3.20.20.80">
    <property type="entry name" value="Glycosidases"/>
    <property type="match status" value="1"/>
</dbReference>
<dbReference type="SUPFAM" id="SSF51445">
    <property type="entry name" value="(Trans)glycosidases"/>
    <property type="match status" value="1"/>
</dbReference>
<evidence type="ECO:0000313" key="6">
    <source>
        <dbReference type="Proteomes" id="UP000196329"/>
    </source>
</evidence>